<organism evidence="1 2">
    <name type="scientific">Azospirillum isscasi</name>
    <dbReference type="NCBI Taxonomy" id="3053926"/>
    <lineage>
        <taxon>Bacteria</taxon>
        <taxon>Pseudomonadati</taxon>
        <taxon>Pseudomonadota</taxon>
        <taxon>Alphaproteobacteria</taxon>
        <taxon>Rhodospirillales</taxon>
        <taxon>Azospirillaceae</taxon>
        <taxon>Azospirillum</taxon>
    </lineage>
</organism>
<proteinExistence type="predicted"/>
<accession>A0ABU0WQK4</accession>
<sequence length="108" mass="10743">MALTVLTVASPFAPVGADPESEGTAEQVAGAIDAALVRAGHRSVVIAPEDSAVAGTLIPLARVHGGAHGQAPDERAQAAGLRRGAAVVAGAVAEHAPGPVHIPVRHFR</sequence>
<gene>
    <name evidence="1" type="ORF">QSG27_27810</name>
</gene>
<name>A0ABU0WQK4_9PROT</name>
<feature type="non-terminal residue" evidence="1">
    <location>
        <position position="108"/>
    </location>
</feature>
<evidence type="ECO:0000313" key="2">
    <source>
        <dbReference type="Proteomes" id="UP001227317"/>
    </source>
</evidence>
<comment type="caution">
    <text evidence="1">The sequence shown here is derived from an EMBL/GenBank/DDBJ whole genome shotgun (WGS) entry which is preliminary data.</text>
</comment>
<evidence type="ECO:0000313" key="1">
    <source>
        <dbReference type="EMBL" id="MDQ2106525.1"/>
    </source>
</evidence>
<dbReference type="EMBL" id="JAUJFI010000266">
    <property type="protein sequence ID" value="MDQ2106525.1"/>
    <property type="molecule type" value="Genomic_DNA"/>
</dbReference>
<reference evidence="1 2" key="1">
    <citation type="submission" date="2023-06" db="EMBL/GenBank/DDBJ databases">
        <title>Azospirillum isscasensis sp.nov, a bacterium isolated from rhizosphere soil of rice.</title>
        <authorList>
            <person name="Wang H."/>
        </authorList>
    </citation>
    <scope>NUCLEOTIDE SEQUENCE [LARGE SCALE GENOMIC DNA]</scope>
    <source>
        <strain evidence="1 2">C340-1</strain>
    </source>
</reference>
<protein>
    <submittedName>
        <fullName evidence="1">Uncharacterized protein</fullName>
    </submittedName>
</protein>
<dbReference type="Proteomes" id="UP001227317">
    <property type="component" value="Unassembled WGS sequence"/>
</dbReference>
<keyword evidence="2" id="KW-1185">Reference proteome</keyword>